<dbReference type="Pfam" id="PF00271">
    <property type="entry name" value="Helicase_C"/>
    <property type="match status" value="1"/>
</dbReference>
<evidence type="ECO:0000259" key="1">
    <source>
        <dbReference type="PROSITE" id="PS51194"/>
    </source>
</evidence>
<feature type="domain" description="Helicase C-terminal" evidence="1">
    <location>
        <begin position="670"/>
        <end position="831"/>
    </location>
</feature>
<protein>
    <recommendedName>
        <fullName evidence="1">Helicase C-terminal domain-containing protein</fullName>
    </recommendedName>
</protein>
<dbReference type="PROSITE" id="PS51194">
    <property type="entry name" value="HELICASE_CTER"/>
    <property type="match status" value="1"/>
</dbReference>
<name>G5JCA0_CROWT</name>
<evidence type="ECO:0000313" key="2">
    <source>
        <dbReference type="EMBL" id="EHJ10186.1"/>
    </source>
</evidence>
<dbReference type="InterPro" id="IPR027417">
    <property type="entry name" value="P-loop_NTPase"/>
</dbReference>
<evidence type="ECO:0000313" key="3">
    <source>
        <dbReference type="Proteomes" id="UP000003477"/>
    </source>
</evidence>
<dbReference type="AlphaFoldDB" id="G5JCA0"/>
<dbReference type="SUPFAM" id="SSF52540">
    <property type="entry name" value="P-loop containing nucleoside triphosphate hydrolases"/>
    <property type="match status" value="2"/>
</dbReference>
<sequence>MSGLNFLQEYFEAVGIEKKYYKKLNILYYQCYFHGNNSLGTYTTKTDIEAYTSSLKQLGDIDNIEQYLNQYKGKGEFLKADTLMLVKYKDKKYIISIDYSIFAIREIQDLDNLHSVEVLKRILLKEIAYLRKKSVFASLGLDSKTPKINLSESLASYYKAFITKDKESMKMIQAGSYAYSFYCFLQSQNLLEDQESVNINIFGYSDRGISSLTLTNTEEHINILKTCYHIYTNAREEELPTAREKSLTKIKRQAAKSFTNGKEFFNELMETKNNNKPIHSLTHTEIVDNFLSPIDTIPTEISNNLKLDPKLDLRNAHKELIQRELESDKHYLFLTGNPGIGKTTAITEFLKQPKILDEGFLFFYISPRIQVNLDIIEKFTDINTGEIYDDRIFAITSNANLIRSNNRNITVNYRSNTHQDKRFKHNNVHFIRQNEELEYNSSNFDEVVRQNEDTLREQNINGNGVLQSICEATDTLIKSEISNNIVATVSMQSYKKTPRGNTFNKHFPKIFNSAYNSRKGKFLEDNMRNISSRIKHIFVMVDEITGDENGVNLLHEISKFFRQFTEEYGFNYKIIVADASIVNPDVINQHFSSTVSEPNKIFFRQNFSKNLPLSIENFTFKKKPATIINSNAYPAKILKITYKLFIESIEFHEELYLQKNKPLKEAVQKQIIKDIKYILKNNPSEQIIVYIQDKEKLAELITQIKRFRKFEEKKDYLEIHANLRDQDKKEVKKYLDKKIIKIIFMTSSASRGLSFPNVKHILVEIPRFEVERNLMEVIQVIYRGRGNDEIDKQDKQLIFYLSEQAIYDKEKDEEKRKLAIQESILSFINLLLILKTSIMTRIQGSGIIGKDYFLMIPVSGKSVSAAGETFTSKLNNLVGQLKREARKSYDAERLIEVSICLQKLLQECEFTLKKMFKDP</sequence>
<organism evidence="2 3">
    <name type="scientific">Crocosphaera watsonii WH 0003</name>
    <dbReference type="NCBI Taxonomy" id="423471"/>
    <lineage>
        <taxon>Bacteria</taxon>
        <taxon>Bacillati</taxon>
        <taxon>Cyanobacteriota</taxon>
        <taxon>Cyanophyceae</taxon>
        <taxon>Oscillatoriophycideae</taxon>
        <taxon>Chroococcales</taxon>
        <taxon>Aphanothecaceae</taxon>
        <taxon>Crocosphaera</taxon>
    </lineage>
</organism>
<proteinExistence type="predicted"/>
<dbReference type="InterPro" id="IPR001650">
    <property type="entry name" value="Helicase_C-like"/>
</dbReference>
<feature type="non-terminal residue" evidence="2">
    <location>
        <position position="919"/>
    </location>
</feature>
<dbReference type="EMBL" id="AESD01000760">
    <property type="protein sequence ID" value="EHJ10186.1"/>
    <property type="molecule type" value="Genomic_DNA"/>
</dbReference>
<accession>G5JCA0</accession>
<dbReference type="Proteomes" id="UP000003477">
    <property type="component" value="Unassembled WGS sequence"/>
</dbReference>
<comment type="caution">
    <text evidence="2">The sequence shown here is derived from an EMBL/GenBank/DDBJ whole genome shotgun (WGS) entry which is preliminary data.</text>
</comment>
<dbReference type="Gene3D" id="3.40.50.300">
    <property type="entry name" value="P-loop containing nucleotide triphosphate hydrolases"/>
    <property type="match status" value="1"/>
</dbReference>
<reference evidence="2 3" key="1">
    <citation type="journal article" date="2011" name="Front. Microbiol.">
        <title>Two Strains of Crocosphaera watsonii with Highly Conserved Genomes are Distinguished by Strain-Specific Features.</title>
        <authorList>
            <person name="Bench S.R."/>
            <person name="Ilikchyan I.N."/>
            <person name="Tripp H.J."/>
            <person name="Zehr J.P."/>
        </authorList>
    </citation>
    <scope>NUCLEOTIDE SEQUENCE [LARGE SCALE GENOMIC DNA]</scope>
    <source>
        <strain evidence="2 3">WH 0003</strain>
    </source>
</reference>
<gene>
    <name evidence="2" type="ORF">CWATWH0003_5060a6</name>
</gene>